<name>A0AAD3DD64_9STRA</name>
<reference evidence="5 6" key="1">
    <citation type="journal article" date="2021" name="Sci. Rep.">
        <title>The genome of the diatom Chaetoceros tenuissimus carries an ancient integrated fragment of an extant virus.</title>
        <authorList>
            <person name="Hongo Y."/>
            <person name="Kimura K."/>
            <person name="Takaki Y."/>
            <person name="Yoshida Y."/>
            <person name="Baba S."/>
            <person name="Kobayashi G."/>
            <person name="Nagasaki K."/>
            <person name="Hano T."/>
            <person name="Tomaru Y."/>
        </authorList>
    </citation>
    <scope>NUCLEOTIDE SEQUENCE [LARGE SCALE GENOMIC DNA]</scope>
    <source>
        <strain evidence="5 6">NIES-3715</strain>
    </source>
</reference>
<dbReference type="InterPro" id="IPR009071">
    <property type="entry name" value="HMG_box_dom"/>
</dbReference>
<feature type="domain" description="HMG box" evidence="4">
    <location>
        <begin position="113"/>
        <end position="181"/>
    </location>
</feature>
<dbReference type="Gene3D" id="1.10.30.10">
    <property type="entry name" value="High mobility group box domain"/>
    <property type="match status" value="3"/>
</dbReference>
<feature type="DNA-binding region" description="HMG box" evidence="2">
    <location>
        <begin position="213"/>
        <end position="281"/>
    </location>
</feature>
<feature type="DNA-binding region" description="HMG box" evidence="2">
    <location>
        <begin position="15"/>
        <end position="83"/>
    </location>
</feature>
<dbReference type="PANTHER" id="PTHR48112">
    <property type="entry name" value="HIGH MOBILITY GROUP PROTEIN DSP1"/>
    <property type="match status" value="1"/>
</dbReference>
<organism evidence="5 6">
    <name type="scientific">Chaetoceros tenuissimus</name>
    <dbReference type="NCBI Taxonomy" id="426638"/>
    <lineage>
        <taxon>Eukaryota</taxon>
        <taxon>Sar</taxon>
        <taxon>Stramenopiles</taxon>
        <taxon>Ochrophyta</taxon>
        <taxon>Bacillariophyta</taxon>
        <taxon>Coscinodiscophyceae</taxon>
        <taxon>Chaetocerotophycidae</taxon>
        <taxon>Chaetocerotales</taxon>
        <taxon>Chaetocerotaceae</taxon>
        <taxon>Chaetoceros</taxon>
    </lineage>
</organism>
<keyword evidence="6" id="KW-1185">Reference proteome</keyword>
<proteinExistence type="predicted"/>
<comment type="caution">
    <text evidence="5">The sequence shown here is derived from an EMBL/GenBank/DDBJ whole genome shotgun (WGS) entry which is preliminary data.</text>
</comment>
<evidence type="ECO:0000256" key="1">
    <source>
        <dbReference type="ARBA" id="ARBA00023125"/>
    </source>
</evidence>
<dbReference type="PRINTS" id="PR00886">
    <property type="entry name" value="HIGHMOBLTY12"/>
</dbReference>
<dbReference type="EMBL" id="BLLK01000071">
    <property type="protein sequence ID" value="GFH61131.1"/>
    <property type="molecule type" value="Genomic_DNA"/>
</dbReference>
<keyword evidence="2" id="KW-0539">Nucleus</keyword>
<dbReference type="InterPro" id="IPR036910">
    <property type="entry name" value="HMG_box_dom_sf"/>
</dbReference>
<feature type="region of interest" description="Disordered" evidence="3">
    <location>
        <begin position="407"/>
        <end position="426"/>
    </location>
</feature>
<keyword evidence="1 2" id="KW-0238">DNA-binding</keyword>
<sequence length="426" mass="49879">MPRTKSKVKRDPAAPKRNLSPYLLYQNAMRETFRANHPELSFGELAKFTSAMYAQLTPEEKAVWIERAEQDKLRYLREMQTYIPSQGFDHQGAPLANFPQATGKAKKRDPTAPKRNLSPYLLYQNAMRDQFKADNPGMSFGQLSKYTSHMYKSLSPEEKSEWILRAQRDRERYEEEMKHYTPSYGFDKDGNLLAEFSVPRKNSKNNAKDPNHPKRSRGSFLLFTMEERPKILAEQPGVKFTEIGGILGERWRNLSEEERKKYDDLAEQDKVRFTQEMEIYKQSADNERFLQHNHQPIPVQIPPPPAPAPVPLDITQPQEIYYHQPEKLDPHAGYEIYQQEDHHHQQYLPEQHHVFQQHLELYHQHVAAPLGPDLLYKDDGHQLIAPEHLVYEHNPMAPLHYEESDIYKSDDVPHPPPTAYYDPNNM</sequence>
<dbReference type="FunFam" id="1.10.30.10:FF:000073">
    <property type="entry name" value="High mobility group protein 1 homolog"/>
    <property type="match status" value="1"/>
</dbReference>
<dbReference type="SMART" id="SM00398">
    <property type="entry name" value="HMG"/>
    <property type="match status" value="3"/>
</dbReference>
<dbReference type="InterPro" id="IPR050342">
    <property type="entry name" value="HMGB"/>
</dbReference>
<dbReference type="GO" id="GO:0005634">
    <property type="term" value="C:nucleus"/>
    <property type="evidence" value="ECO:0007669"/>
    <property type="project" value="UniProtKB-UniRule"/>
</dbReference>
<evidence type="ECO:0000313" key="5">
    <source>
        <dbReference type="EMBL" id="GFH61131.1"/>
    </source>
</evidence>
<dbReference type="SUPFAM" id="SSF47095">
    <property type="entry name" value="HMG-box"/>
    <property type="match status" value="3"/>
</dbReference>
<dbReference type="Proteomes" id="UP001054902">
    <property type="component" value="Unassembled WGS sequence"/>
</dbReference>
<feature type="domain" description="HMG box" evidence="4">
    <location>
        <begin position="213"/>
        <end position="281"/>
    </location>
</feature>
<evidence type="ECO:0000256" key="2">
    <source>
        <dbReference type="PROSITE-ProRule" id="PRU00267"/>
    </source>
</evidence>
<protein>
    <submittedName>
        <fullName evidence="5">High mobility group protein B2</fullName>
    </submittedName>
</protein>
<dbReference type="GO" id="GO:0003677">
    <property type="term" value="F:DNA binding"/>
    <property type="evidence" value="ECO:0007669"/>
    <property type="project" value="UniProtKB-UniRule"/>
</dbReference>
<gene>
    <name evidence="5" type="ORF">CTEN210_17607</name>
</gene>
<feature type="domain" description="HMG box" evidence="4">
    <location>
        <begin position="15"/>
        <end position="83"/>
    </location>
</feature>
<dbReference type="PANTHER" id="PTHR48112:SF15">
    <property type="entry name" value="HMG BOX DOMAIN-CONTAINING PROTEIN"/>
    <property type="match status" value="1"/>
</dbReference>
<dbReference type="PROSITE" id="PS50118">
    <property type="entry name" value="HMG_BOX_2"/>
    <property type="match status" value="3"/>
</dbReference>
<evidence type="ECO:0000256" key="3">
    <source>
        <dbReference type="SAM" id="MobiDB-lite"/>
    </source>
</evidence>
<feature type="DNA-binding region" description="HMG box" evidence="2">
    <location>
        <begin position="113"/>
        <end position="181"/>
    </location>
</feature>
<evidence type="ECO:0000259" key="4">
    <source>
        <dbReference type="PROSITE" id="PS50118"/>
    </source>
</evidence>
<dbReference type="AlphaFoldDB" id="A0AAD3DD64"/>
<evidence type="ECO:0000313" key="6">
    <source>
        <dbReference type="Proteomes" id="UP001054902"/>
    </source>
</evidence>
<dbReference type="Pfam" id="PF00505">
    <property type="entry name" value="HMG_box"/>
    <property type="match status" value="3"/>
</dbReference>
<accession>A0AAD3DD64</accession>